<evidence type="ECO:0000256" key="1">
    <source>
        <dbReference type="ARBA" id="ARBA00001933"/>
    </source>
</evidence>
<evidence type="ECO:0000259" key="3">
    <source>
        <dbReference type="Pfam" id="PF00155"/>
    </source>
</evidence>
<dbReference type="Gene3D" id="3.90.1150.10">
    <property type="entry name" value="Aspartate Aminotransferase, domain 1"/>
    <property type="match status" value="1"/>
</dbReference>
<protein>
    <recommendedName>
        <fullName evidence="3">Aminotransferase class I/classII large domain-containing protein</fullName>
    </recommendedName>
</protein>
<dbReference type="OrthoDB" id="9807157at2"/>
<comment type="cofactor">
    <cofactor evidence="1">
        <name>pyridoxal 5'-phosphate</name>
        <dbReference type="ChEBI" id="CHEBI:597326"/>
    </cofactor>
</comment>
<accession>A0A0H3FMX2</accession>
<organism evidence="4 5">
    <name type="scientific">Klebsiella aerogenes (strain ATCC 13048 / DSM 30053 / CCUG 1429 / JCM 1235 / KCTC 2190 / NBRC 13534 / NCIMB 10102 / NCTC 10006 / CDC 819-56)</name>
    <name type="common">Enterobacter aerogenes</name>
    <dbReference type="NCBI Taxonomy" id="1028307"/>
    <lineage>
        <taxon>Bacteria</taxon>
        <taxon>Pseudomonadati</taxon>
        <taxon>Pseudomonadota</taxon>
        <taxon>Gammaproteobacteria</taxon>
        <taxon>Enterobacterales</taxon>
        <taxon>Enterobacteriaceae</taxon>
        <taxon>Klebsiella/Raoultella group</taxon>
        <taxon>Klebsiella</taxon>
    </lineage>
</organism>
<dbReference type="PANTHER" id="PTHR13693">
    <property type="entry name" value="CLASS II AMINOTRANSFERASE/8-AMINO-7-OXONONANOATE SYNTHASE"/>
    <property type="match status" value="1"/>
</dbReference>
<evidence type="ECO:0000313" key="5">
    <source>
        <dbReference type="Proteomes" id="UP000008881"/>
    </source>
</evidence>
<dbReference type="EMBL" id="CP002824">
    <property type="protein sequence ID" value="AEG96733.1"/>
    <property type="molecule type" value="Genomic_DNA"/>
</dbReference>
<dbReference type="HOGENOM" id="CLU_015846_11_0_6"/>
<dbReference type="KEGG" id="eae:EAE_09055"/>
<dbReference type="Pfam" id="PF00155">
    <property type="entry name" value="Aminotran_1_2"/>
    <property type="match status" value="1"/>
</dbReference>
<dbReference type="Proteomes" id="UP000008881">
    <property type="component" value="Chromosome"/>
</dbReference>
<evidence type="ECO:0000313" key="4">
    <source>
        <dbReference type="EMBL" id="AEG96733.1"/>
    </source>
</evidence>
<dbReference type="GeneID" id="93309987"/>
<proteinExistence type="predicted"/>
<dbReference type="InterPro" id="IPR004839">
    <property type="entry name" value="Aminotransferase_I/II_large"/>
</dbReference>
<dbReference type="SUPFAM" id="SSF53383">
    <property type="entry name" value="PLP-dependent transferases"/>
    <property type="match status" value="1"/>
</dbReference>
<dbReference type="PANTHER" id="PTHR13693:SF3">
    <property type="entry name" value="LD36009P"/>
    <property type="match status" value="1"/>
</dbReference>
<dbReference type="NCBIfam" id="NF005697">
    <property type="entry name" value="PRK07505.1"/>
    <property type="match status" value="1"/>
</dbReference>
<dbReference type="InterPro" id="IPR050087">
    <property type="entry name" value="AON_synthase_class-II"/>
</dbReference>
<keyword evidence="5" id="KW-1185">Reference proteome</keyword>
<dbReference type="GO" id="GO:0016740">
    <property type="term" value="F:transferase activity"/>
    <property type="evidence" value="ECO:0007669"/>
    <property type="project" value="UniProtKB-KW"/>
</dbReference>
<keyword evidence="2" id="KW-0808">Transferase</keyword>
<name>A0A0H3FMX2_KLEAK</name>
<reference evidence="4 5" key="1">
    <citation type="journal article" date="2012" name="J. Bacteriol.">
        <title>Complete genome sequence of Enterobacter aerogenes KCTC 2190.</title>
        <authorList>
            <person name="Shin S.H."/>
            <person name="Kim S."/>
            <person name="Kim J.Y."/>
            <person name="Lee S."/>
            <person name="Um Y."/>
            <person name="Oh M.K."/>
            <person name="Kim Y.R."/>
            <person name="Lee J."/>
            <person name="Yang K.S."/>
        </authorList>
    </citation>
    <scope>NUCLEOTIDE SEQUENCE [LARGE SCALE GENOMIC DNA]</scope>
    <source>
        <strain evidence="4 5">KCTC 2190</strain>
    </source>
</reference>
<sequence>MENWQKRKIDRSLKYQTRVFSEHINELVAVKREGKVITLDDGKKMVEFVSCSYLGLETHPALKKAVVDAIERFGVQVSVARTRVKVDLFPQLEARLNEIMHGAHTLTFNAVTPCHIAVLPLLASGALPHFTFSKKPYFIMEKTAHATLQINRGLLQQFGEVVRIDFQDKTRIEEAFRYAASQGLTPISVSDSVGSMGGVAPVAHIVRLVHQYDGFAYIDDAHGTSIYGDYGSGYVMSCLNHLLDERIIIAGSLSKAFGSHGGFIACREAETINFIKTYGTTYAFGGPPSLPGIAACVAAADLHLDGTVTARQEKLQNVIRYFDEVFGGIEIVNRGTTMPIRGILIGNEDLAITMCKKLHDRGFATTVAMYPTVEEGHAILRCALSALHESGQIDDFHKNFSESLAEATK</sequence>
<evidence type="ECO:0000256" key="2">
    <source>
        <dbReference type="ARBA" id="ARBA00022679"/>
    </source>
</evidence>
<dbReference type="InterPro" id="IPR015422">
    <property type="entry name" value="PyrdxlP-dep_Trfase_small"/>
</dbReference>
<dbReference type="Gene3D" id="3.40.640.10">
    <property type="entry name" value="Type I PLP-dependent aspartate aminotransferase-like (Major domain)"/>
    <property type="match status" value="1"/>
</dbReference>
<dbReference type="AlphaFoldDB" id="A0A0H3FMX2"/>
<gene>
    <name evidence="4" type="ordered locus">EAE_09055</name>
</gene>
<dbReference type="eggNOG" id="COG0156">
    <property type="taxonomic scope" value="Bacteria"/>
</dbReference>
<dbReference type="InterPro" id="IPR015424">
    <property type="entry name" value="PyrdxlP-dep_Trfase"/>
</dbReference>
<dbReference type="InterPro" id="IPR015421">
    <property type="entry name" value="PyrdxlP-dep_Trfase_major"/>
</dbReference>
<feature type="domain" description="Aminotransferase class I/classII large" evidence="3">
    <location>
        <begin position="153"/>
        <end position="393"/>
    </location>
</feature>
<dbReference type="GO" id="GO:0030170">
    <property type="term" value="F:pyridoxal phosphate binding"/>
    <property type="evidence" value="ECO:0007669"/>
    <property type="project" value="InterPro"/>
</dbReference>
<dbReference type="RefSeq" id="WP_015704137.1">
    <property type="nucleotide sequence ID" value="NC_015663.1"/>
</dbReference>
<dbReference type="PATRIC" id="fig|1028307.3.peg.1800"/>